<gene>
    <name evidence="3" type="ORF">OC842_007509</name>
</gene>
<keyword evidence="2" id="KW-0812">Transmembrane</keyword>
<keyword evidence="4" id="KW-1185">Reference proteome</keyword>
<protein>
    <submittedName>
        <fullName evidence="3">Uncharacterized protein</fullName>
    </submittedName>
</protein>
<feature type="compositionally biased region" description="Acidic residues" evidence="1">
    <location>
        <begin position="516"/>
        <end position="527"/>
    </location>
</feature>
<feature type="non-terminal residue" evidence="3">
    <location>
        <position position="1"/>
    </location>
</feature>
<feature type="compositionally biased region" description="Polar residues" evidence="1">
    <location>
        <begin position="29"/>
        <end position="47"/>
    </location>
</feature>
<sequence>KAAAGKNGTAGKGASGKDDTAGKGVAGKGTSSGKDASSGTDASSSKGTAAGKGKQRVVLAAEGNNDVELRMSQASSAPISGMVSESREPTLFGLPWPWVRALKIVLEITQLGPLAPDRISDHAFLRLLPLQITEEYGRGPGQLEADPLLAAVQVIERSHYLTTSRALQELIDACHFSDVYRRAHIQSKNTKDAAKRLAEYLEGRQGVPVSIFGDGALGTSKKPDVLDQNIKTLHSVGSRLLGLCAILGSTAFLPILSLSPAFRTPTKIRDMGQDTLSALSLLLRGGAPDLSQVQRPDVIRFAEAGIFAAHITIPRALNHFMAAAYGEDSGLVFGLTSGYGDQRRAVTTLPTWMLTKNYYKFEPNDPTKATKRLRDLFSHATPAVDKESIAQDNTPNVQLECPITEARSLRDSYAAFFGLSVQDPGLLSILDSVKANDLLLQAEPPIPSRDYLRKRNPDLILDLDQQMPAAHTNAITQFDTPHALASLDVLLSKRPPAGKAAISSPNPADTASQAIEIDEEPDDSDAE</sequence>
<proteinExistence type="predicted"/>
<feature type="transmembrane region" description="Helical" evidence="2">
    <location>
        <begin position="240"/>
        <end position="262"/>
    </location>
</feature>
<feature type="compositionally biased region" description="Polar residues" evidence="1">
    <location>
        <begin position="503"/>
        <end position="513"/>
    </location>
</feature>
<organism evidence="3 4">
    <name type="scientific">Tilletia horrida</name>
    <dbReference type="NCBI Taxonomy" id="155126"/>
    <lineage>
        <taxon>Eukaryota</taxon>
        <taxon>Fungi</taxon>
        <taxon>Dikarya</taxon>
        <taxon>Basidiomycota</taxon>
        <taxon>Ustilaginomycotina</taxon>
        <taxon>Exobasidiomycetes</taxon>
        <taxon>Tilletiales</taxon>
        <taxon>Tilletiaceae</taxon>
        <taxon>Tilletia</taxon>
    </lineage>
</organism>
<accession>A0AAN6JGN4</accession>
<evidence type="ECO:0000313" key="3">
    <source>
        <dbReference type="EMBL" id="KAK0519257.1"/>
    </source>
</evidence>
<feature type="region of interest" description="Disordered" evidence="1">
    <location>
        <begin position="1"/>
        <end position="56"/>
    </location>
</feature>
<name>A0AAN6JGN4_9BASI</name>
<evidence type="ECO:0000256" key="1">
    <source>
        <dbReference type="SAM" id="MobiDB-lite"/>
    </source>
</evidence>
<dbReference type="EMBL" id="JAPDMQ010001040">
    <property type="protein sequence ID" value="KAK0519257.1"/>
    <property type="molecule type" value="Genomic_DNA"/>
</dbReference>
<feature type="non-terminal residue" evidence="3">
    <location>
        <position position="527"/>
    </location>
</feature>
<feature type="region of interest" description="Disordered" evidence="1">
    <location>
        <begin position="496"/>
        <end position="527"/>
    </location>
</feature>
<keyword evidence="2" id="KW-0472">Membrane</keyword>
<comment type="caution">
    <text evidence="3">The sequence shown here is derived from an EMBL/GenBank/DDBJ whole genome shotgun (WGS) entry which is preliminary data.</text>
</comment>
<evidence type="ECO:0000313" key="4">
    <source>
        <dbReference type="Proteomes" id="UP001176521"/>
    </source>
</evidence>
<dbReference type="Proteomes" id="UP001176521">
    <property type="component" value="Unassembled WGS sequence"/>
</dbReference>
<reference evidence="3" key="1">
    <citation type="journal article" date="2023" name="PhytoFront">
        <title>Draft Genome Resources of Seven Strains of Tilletia horrida, Causal Agent of Kernel Smut of Rice.</title>
        <authorList>
            <person name="Khanal S."/>
            <person name="Antony Babu S."/>
            <person name="Zhou X.G."/>
        </authorList>
    </citation>
    <scope>NUCLEOTIDE SEQUENCE</scope>
    <source>
        <strain evidence="3">TX3</strain>
    </source>
</reference>
<evidence type="ECO:0000256" key="2">
    <source>
        <dbReference type="SAM" id="Phobius"/>
    </source>
</evidence>
<dbReference type="AlphaFoldDB" id="A0AAN6JGN4"/>
<keyword evidence="2" id="KW-1133">Transmembrane helix</keyword>